<accession>A0A6A9JQF6</accession>
<dbReference type="AlphaFoldDB" id="A0A6A9JQF6"/>
<dbReference type="Pfam" id="PF10686">
    <property type="entry name" value="YAcAr"/>
    <property type="match status" value="1"/>
</dbReference>
<gene>
    <name evidence="2" type="ORF">GNQ20_09650</name>
</gene>
<dbReference type="InterPro" id="IPR019627">
    <property type="entry name" value="YAcAr"/>
</dbReference>
<sequence length="136" mass="14973">MRLLICAGRHFKDAERLRLALDQCHGLQPVALLGHLLHAGSGLPDEAERWCRERGADSRAYDYPERSGSDNALREYGEAVLGDAAPDLVLVFPGGRLASELIQVAHAADVPLMLAYRPLSAPWAANQPSRRVRRQP</sequence>
<organism evidence="2">
    <name type="scientific">Pseudomonas aeruginosa</name>
    <dbReference type="NCBI Taxonomy" id="287"/>
    <lineage>
        <taxon>Bacteria</taxon>
        <taxon>Pseudomonadati</taxon>
        <taxon>Pseudomonadota</taxon>
        <taxon>Gammaproteobacteria</taxon>
        <taxon>Pseudomonadales</taxon>
        <taxon>Pseudomonadaceae</taxon>
        <taxon>Pseudomonas</taxon>
    </lineage>
</organism>
<protein>
    <submittedName>
        <fullName evidence="2">DUF2493 domain-containing protein</fullName>
    </submittedName>
</protein>
<feature type="domain" description="YspA cpYpsA-related SLOG" evidence="1">
    <location>
        <begin position="1"/>
        <end position="61"/>
    </location>
</feature>
<comment type="caution">
    <text evidence="2">The sequence shown here is derived from an EMBL/GenBank/DDBJ whole genome shotgun (WGS) entry which is preliminary data.</text>
</comment>
<dbReference type="RefSeq" id="WP_088376596.1">
    <property type="nucleotide sequence ID" value="NZ_CAWOKN010000012.1"/>
</dbReference>
<evidence type="ECO:0000313" key="2">
    <source>
        <dbReference type="EMBL" id="MUI58060.1"/>
    </source>
</evidence>
<reference evidence="2" key="1">
    <citation type="submission" date="2019-11" db="EMBL/GenBank/DDBJ databases">
        <title>Genomes of ocular Pseudomonas aeruginosa isolates.</title>
        <authorList>
            <person name="Khan M."/>
            <person name="Rice S.A."/>
            <person name="Willcox M.D.P."/>
            <person name="Stapleton F."/>
        </authorList>
    </citation>
    <scope>NUCLEOTIDE SEQUENCE</scope>
    <source>
        <strain evidence="2">PA206</strain>
    </source>
</reference>
<dbReference type="EMBL" id="WOAJ01000003">
    <property type="protein sequence ID" value="MUI58060.1"/>
    <property type="molecule type" value="Genomic_DNA"/>
</dbReference>
<evidence type="ECO:0000259" key="1">
    <source>
        <dbReference type="Pfam" id="PF10686"/>
    </source>
</evidence>
<name>A0A6A9JQF6_PSEAI</name>
<proteinExistence type="predicted"/>